<accession>A0A161PBJ9</accession>
<dbReference type="PROSITE" id="PS00445">
    <property type="entry name" value="FGGY_KINASES_2"/>
    <property type="match status" value="1"/>
</dbReference>
<keyword evidence="8" id="KW-1185">Reference proteome</keyword>
<dbReference type="InterPro" id="IPR018483">
    <property type="entry name" value="Carb_kinase_FGGY_CS"/>
</dbReference>
<dbReference type="InterPro" id="IPR018485">
    <property type="entry name" value="FGGY_C"/>
</dbReference>
<feature type="domain" description="Carbohydrate kinase FGGY N-terminal" evidence="5">
    <location>
        <begin position="5"/>
        <end position="248"/>
    </location>
</feature>
<dbReference type="CDD" id="cd07770">
    <property type="entry name" value="ASKHA_NBD_FGGY_GntK"/>
    <property type="match status" value="1"/>
</dbReference>
<dbReference type="OrthoDB" id="9805576at2"/>
<dbReference type="NCBIfam" id="TIGR01314">
    <property type="entry name" value="gntK_FGGY"/>
    <property type="match status" value="1"/>
</dbReference>
<evidence type="ECO:0000256" key="3">
    <source>
        <dbReference type="ARBA" id="ARBA00022777"/>
    </source>
</evidence>
<keyword evidence="3 4" id="KW-0418">Kinase</keyword>
<feature type="domain" description="Carbohydrate kinase FGGY C-terminal" evidence="6">
    <location>
        <begin position="258"/>
        <end position="451"/>
    </location>
</feature>
<name>A0A161PBJ9_9BACI</name>
<organism evidence="7 8">
    <name type="scientific">Alkalihalobacillus trypoxylicola</name>
    <dbReference type="NCBI Taxonomy" id="519424"/>
    <lineage>
        <taxon>Bacteria</taxon>
        <taxon>Bacillati</taxon>
        <taxon>Bacillota</taxon>
        <taxon>Bacilli</taxon>
        <taxon>Bacillales</taxon>
        <taxon>Bacillaceae</taxon>
        <taxon>Alkalihalobacillus</taxon>
    </lineage>
</organism>
<dbReference type="PROSITE" id="PS00933">
    <property type="entry name" value="FGGY_KINASES_1"/>
    <property type="match status" value="1"/>
</dbReference>
<dbReference type="InterPro" id="IPR006002">
    <property type="entry name" value="Gluconate_kinase"/>
</dbReference>
<dbReference type="Proteomes" id="UP000075806">
    <property type="component" value="Unassembled WGS sequence"/>
</dbReference>
<proteinExistence type="inferred from homology"/>
<dbReference type="GO" id="GO:0019521">
    <property type="term" value="P:D-gluconate metabolic process"/>
    <property type="evidence" value="ECO:0007669"/>
    <property type="project" value="InterPro"/>
</dbReference>
<dbReference type="GO" id="GO:0046316">
    <property type="term" value="F:gluconokinase activity"/>
    <property type="evidence" value="ECO:0007669"/>
    <property type="project" value="InterPro"/>
</dbReference>
<evidence type="ECO:0000313" key="7">
    <source>
        <dbReference type="EMBL" id="KYG29632.1"/>
    </source>
</evidence>
<comment type="caution">
    <text evidence="7">The sequence shown here is derived from an EMBL/GenBank/DDBJ whole genome shotgun (WGS) entry which is preliminary data.</text>
</comment>
<evidence type="ECO:0000259" key="6">
    <source>
        <dbReference type="Pfam" id="PF02782"/>
    </source>
</evidence>
<dbReference type="AlphaFoldDB" id="A0A161PBJ9"/>
<dbReference type="PANTHER" id="PTHR43095">
    <property type="entry name" value="SUGAR KINASE"/>
    <property type="match status" value="1"/>
</dbReference>
<comment type="similarity">
    <text evidence="1 4">Belongs to the FGGY kinase family.</text>
</comment>
<keyword evidence="2 4" id="KW-0808">Transferase</keyword>
<dbReference type="EMBL" id="LTAO01000023">
    <property type="protein sequence ID" value="KYG29632.1"/>
    <property type="molecule type" value="Genomic_DNA"/>
</dbReference>
<dbReference type="InterPro" id="IPR018484">
    <property type="entry name" value="FGGY_N"/>
</dbReference>
<evidence type="ECO:0000313" key="8">
    <source>
        <dbReference type="Proteomes" id="UP000075806"/>
    </source>
</evidence>
<dbReference type="InterPro" id="IPR043129">
    <property type="entry name" value="ATPase_NBD"/>
</dbReference>
<dbReference type="InterPro" id="IPR050406">
    <property type="entry name" value="FGGY_Carb_Kinase"/>
</dbReference>
<evidence type="ECO:0000259" key="5">
    <source>
        <dbReference type="Pfam" id="PF00370"/>
    </source>
</evidence>
<reference evidence="7" key="1">
    <citation type="submission" date="2016-02" db="EMBL/GenBank/DDBJ databases">
        <title>Genome sequence of Bacillus trypoxylicola KCTC 13244(T).</title>
        <authorList>
            <person name="Jeong H."/>
            <person name="Park S.-H."/>
            <person name="Choi S.-K."/>
        </authorList>
    </citation>
    <scope>NUCLEOTIDE SEQUENCE [LARGE SCALE GENOMIC DNA]</scope>
    <source>
        <strain evidence="7">KCTC 13244</strain>
    </source>
</reference>
<dbReference type="Pfam" id="PF02782">
    <property type="entry name" value="FGGY_C"/>
    <property type="match status" value="1"/>
</dbReference>
<evidence type="ECO:0000256" key="2">
    <source>
        <dbReference type="ARBA" id="ARBA00022679"/>
    </source>
</evidence>
<dbReference type="InterPro" id="IPR000577">
    <property type="entry name" value="Carb_kinase_FGGY"/>
</dbReference>
<dbReference type="PIRSF" id="PIRSF000538">
    <property type="entry name" value="GlpK"/>
    <property type="match status" value="1"/>
</dbReference>
<evidence type="ECO:0000256" key="4">
    <source>
        <dbReference type="RuleBase" id="RU003733"/>
    </source>
</evidence>
<dbReference type="Pfam" id="PF00370">
    <property type="entry name" value="FGGY_N"/>
    <property type="match status" value="1"/>
</dbReference>
<sequence>MTDSYMIGVDIGTTSTKAVLFNGNGSAINQATVEYPLFSTKVGMAEQDPKEIFRAVQYVMKKCQQIHSDQLITISFVSFSSAMHSLMAVDKEGEPLTRLITWADQRASSVMDSLEENEALQIYQRTGTPIHPMSPFIKLRWLKNEYPDMFQSADKFISIKEYIFYKLFGQYVIEYSMASTTGLFHLENRQWDDEALAVCEIDSSKLSRLVPTTYKLTSFHKQYEQALSLPAETPFYIGATDGVLSNLGVNAITPGVFALTIGTSGALRTVVRKPLTHNEGKSFCYTLVDDYWVIGGPVNNGGIVLRWVKEQLARDVAEEAVTLGVDPYDHLLQIASQSSPGANGLLFFPYLTGERAPLWDADARGSFVGLSLHHTKADMIRAVLEGITFNLYMVYETLEKHIDTPRCLQATGGFSRSPFWRQLVADIFGLEVLVPESYESSCLGAVILGQYGEGTLKSLHAVKEIVGTLHRHDPNQIKHEVYQKTYSLYKQMTNALQPTYKELAQWQKSL</sequence>
<dbReference type="STRING" id="519424.AZF04_08970"/>
<evidence type="ECO:0000256" key="1">
    <source>
        <dbReference type="ARBA" id="ARBA00009156"/>
    </source>
</evidence>
<protein>
    <submittedName>
        <fullName evidence="7">Gluconokinase</fullName>
    </submittedName>
</protein>
<dbReference type="Gene3D" id="3.30.420.40">
    <property type="match status" value="2"/>
</dbReference>
<gene>
    <name evidence="7" type="ORF">AZF04_08970</name>
</gene>
<dbReference type="SUPFAM" id="SSF53067">
    <property type="entry name" value="Actin-like ATPase domain"/>
    <property type="match status" value="2"/>
</dbReference>
<dbReference type="PANTHER" id="PTHR43095:SF2">
    <property type="entry name" value="GLUCONOKINASE"/>
    <property type="match status" value="1"/>
</dbReference>